<dbReference type="EMBL" id="MU155378">
    <property type="protein sequence ID" value="KAF9474444.1"/>
    <property type="molecule type" value="Genomic_DNA"/>
</dbReference>
<organism evidence="1 2">
    <name type="scientific">Pholiota conissans</name>
    <dbReference type="NCBI Taxonomy" id="109636"/>
    <lineage>
        <taxon>Eukaryota</taxon>
        <taxon>Fungi</taxon>
        <taxon>Dikarya</taxon>
        <taxon>Basidiomycota</taxon>
        <taxon>Agaricomycotina</taxon>
        <taxon>Agaricomycetes</taxon>
        <taxon>Agaricomycetidae</taxon>
        <taxon>Agaricales</taxon>
        <taxon>Agaricineae</taxon>
        <taxon>Strophariaceae</taxon>
        <taxon>Pholiota</taxon>
    </lineage>
</organism>
<evidence type="ECO:0000313" key="1">
    <source>
        <dbReference type="EMBL" id="KAF9474444.1"/>
    </source>
</evidence>
<reference evidence="1" key="1">
    <citation type="submission" date="2020-11" db="EMBL/GenBank/DDBJ databases">
        <authorList>
            <consortium name="DOE Joint Genome Institute"/>
            <person name="Ahrendt S."/>
            <person name="Riley R."/>
            <person name="Andreopoulos W."/>
            <person name="Labutti K."/>
            <person name="Pangilinan J."/>
            <person name="Ruiz-Duenas F.J."/>
            <person name="Barrasa J.M."/>
            <person name="Sanchez-Garcia M."/>
            <person name="Camarero S."/>
            <person name="Miyauchi S."/>
            <person name="Serrano A."/>
            <person name="Linde D."/>
            <person name="Babiker R."/>
            <person name="Drula E."/>
            <person name="Ayuso-Fernandez I."/>
            <person name="Pacheco R."/>
            <person name="Padilla G."/>
            <person name="Ferreira P."/>
            <person name="Barriuso J."/>
            <person name="Kellner H."/>
            <person name="Castanera R."/>
            <person name="Alfaro M."/>
            <person name="Ramirez L."/>
            <person name="Pisabarro A.G."/>
            <person name="Kuo A."/>
            <person name="Tritt A."/>
            <person name="Lipzen A."/>
            <person name="He G."/>
            <person name="Yan M."/>
            <person name="Ng V."/>
            <person name="Cullen D."/>
            <person name="Martin F."/>
            <person name="Rosso M.-N."/>
            <person name="Henrissat B."/>
            <person name="Hibbett D."/>
            <person name="Martinez A.T."/>
            <person name="Grigoriev I.V."/>
        </authorList>
    </citation>
    <scope>NUCLEOTIDE SEQUENCE</scope>
    <source>
        <strain evidence="1">CIRM-BRFM 674</strain>
    </source>
</reference>
<comment type="caution">
    <text evidence="1">The sequence shown here is derived from an EMBL/GenBank/DDBJ whole genome shotgun (WGS) entry which is preliminary data.</text>
</comment>
<dbReference type="Proteomes" id="UP000807469">
    <property type="component" value="Unassembled WGS sequence"/>
</dbReference>
<protein>
    <submittedName>
        <fullName evidence="1">Uncharacterized protein</fullName>
    </submittedName>
</protein>
<name>A0A9P6CVQ9_9AGAR</name>
<gene>
    <name evidence="1" type="ORF">BDN70DRAFT_924589</name>
</gene>
<proteinExistence type="predicted"/>
<keyword evidence="2" id="KW-1185">Reference proteome</keyword>
<accession>A0A9P6CVQ9</accession>
<sequence length="228" mass="25617">MSRNCLTCGCRQICQISAMRVATASCDRVTAIPLATDGYIVLYDPLHIMKLFDTRNGDCERPFTPKSPRVLREAVMAFASTILDMDQPGVGLEHQSEIVDSMEKISCVAQTHDGIPVGNTLAEIVFTKCAPSVPGLSLQDAIIFGEITLDATLFPSGKPNRGHITIAYCIKPDNTAALVYQFDLWNERKGTGWRPVYEKEYVDRHRTFRPYISQTFIHTQESYHRSHF</sequence>
<dbReference type="AlphaFoldDB" id="A0A9P6CVQ9"/>
<evidence type="ECO:0000313" key="2">
    <source>
        <dbReference type="Proteomes" id="UP000807469"/>
    </source>
</evidence>